<evidence type="ECO:0000256" key="4">
    <source>
        <dbReference type="ARBA" id="ARBA00022989"/>
    </source>
</evidence>
<keyword evidence="4 6" id="KW-1133">Transmembrane helix</keyword>
<comment type="caution">
    <text evidence="7">The sequence shown here is derived from an EMBL/GenBank/DDBJ whole genome shotgun (WGS) entry which is preliminary data.</text>
</comment>
<dbReference type="AlphaFoldDB" id="A0A370F2E3"/>
<dbReference type="GO" id="GO:0005886">
    <property type="term" value="C:plasma membrane"/>
    <property type="evidence" value="ECO:0007669"/>
    <property type="project" value="UniProtKB-SubCell"/>
</dbReference>
<dbReference type="STRING" id="433924.NS331_04145"/>
<evidence type="ECO:0000256" key="3">
    <source>
        <dbReference type="ARBA" id="ARBA00022692"/>
    </source>
</evidence>
<dbReference type="PANTHER" id="PTHR23427">
    <property type="entry name" value="SURFEIT LOCUS PROTEIN"/>
    <property type="match status" value="1"/>
</dbReference>
<keyword evidence="6" id="KW-1003">Cell membrane</keyword>
<evidence type="ECO:0000256" key="1">
    <source>
        <dbReference type="ARBA" id="ARBA00004370"/>
    </source>
</evidence>
<reference evidence="7 8" key="1">
    <citation type="submission" date="2018-07" db="EMBL/GenBank/DDBJ databases">
        <title>Genomic Encyclopedia of Type Strains, Phase IV (KMG-IV): sequencing the most valuable type-strain genomes for metagenomic binning, comparative biology and taxonomic classification.</title>
        <authorList>
            <person name="Goeker M."/>
        </authorList>
    </citation>
    <scope>NUCLEOTIDE SEQUENCE [LARGE SCALE GENOMIC DNA]</scope>
    <source>
        <strain evidence="7 8">DSM 21352</strain>
    </source>
</reference>
<dbReference type="Proteomes" id="UP000255265">
    <property type="component" value="Unassembled WGS sequence"/>
</dbReference>
<dbReference type="Pfam" id="PF02104">
    <property type="entry name" value="SURF1"/>
    <property type="match status" value="1"/>
</dbReference>
<evidence type="ECO:0000256" key="2">
    <source>
        <dbReference type="ARBA" id="ARBA00007165"/>
    </source>
</evidence>
<proteinExistence type="inferred from homology"/>
<comment type="caution">
    <text evidence="6">Lacks conserved residue(s) required for the propagation of feature annotation.</text>
</comment>
<comment type="subcellular location">
    <subcellularLocation>
        <location evidence="6">Cell membrane</location>
        <topology evidence="6">Multi-pass membrane protein</topology>
    </subcellularLocation>
    <subcellularLocation>
        <location evidence="1">Membrane</location>
    </subcellularLocation>
</comment>
<dbReference type="InterPro" id="IPR002994">
    <property type="entry name" value="Surf1/Shy1"/>
</dbReference>
<dbReference type="RefSeq" id="WP_114804970.1">
    <property type="nucleotide sequence ID" value="NZ_QQAV01000019.1"/>
</dbReference>
<organism evidence="7 8">
    <name type="scientific">Pseudacidovorax intermedius</name>
    <dbReference type="NCBI Taxonomy" id="433924"/>
    <lineage>
        <taxon>Bacteria</taxon>
        <taxon>Pseudomonadati</taxon>
        <taxon>Pseudomonadota</taxon>
        <taxon>Betaproteobacteria</taxon>
        <taxon>Burkholderiales</taxon>
        <taxon>Comamonadaceae</taxon>
        <taxon>Pseudacidovorax</taxon>
    </lineage>
</organism>
<keyword evidence="3 6" id="KW-0812">Transmembrane</keyword>
<dbReference type="InterPro" id="IPR045214">
    <property type="entry name" value="Surf1/Surf4"/>
</dbReference>
<keyword evidence="8" id="KW-1185">Reference proteome</keyword>
<evidence type="ECO:0000256" key="5">
    <source>
        <dbReference type="ARBA" id="ARBA00023136"/>
    </source>
</evidence>
<evidence type="ECO:0000313" key="8">
    <source>
        <dbReference type="Proteomes" id="UP000255265"/>
    </source>
</evidence>
<dbReference type="OrthoDB" id="9807214at2"/>
<dbReference type="PANTHER" id="PTHR23427:SF2">
    <property type="entry name" value="SURFEIT LOCUS PROTEIN 1"/>
    <property type="match status" value="1"/>
</dbReference>
<protein>
    <recommendedName>
        <fullName evidence="6">SURF1-like protein</fullName>
    </recommendedName>
</protein>
<sequence length="249" mass="27359">MTQRRRGRVLVPAAALFFVLLLALGTWQVQRLAWKRELIARVDARVTATPIDAPGRAAWPSVTAERAEYQRVTLQGRFLTDKAALVQATTDLGAGFWLLTPLARPDGSVVWVNRGFLPPQAREPSARGWAEPTGTVDVVGLLRITEPKGAFLRHNDPAADRWYSRDIAALTAARGLPAADTAPYFVDAARDPQQAEGTWPVGGLTVIRFPNNHLMYAITWYGMALLLVVGLVYAWRRGALGPDDDNPAR</sequence>
<comment type="similarity">
    <text evidence="2 6">Belongs to the SURF1 family.</text>
</comment>
<accession>A0A370F2E3</accession>
<evidence type="ECO:0000256" key="6">
    <source>
        <dbReference type="RuleBase" id="RU363076"/>
    </source>
</evidence>
<dbReference type="EMBL" id="QQAV01000019">
    <property type="protein sequence ID" value="RDI16856.1"/>
    <property type="molecule type" value="Genomic_DNA"/>
</dbReference>
<keyword evidence="5 6" id="KW-0472">Membrane</keyword>
<feature type="transmembrane region" description="Helical" evidence="6">
    <location>
        <begin position="214"/>
        <end position="235"/>
    </location>
</feature>
<evidence type="ECO:0000313" key="7">
    <source>
        <dbReference type="EMBL" id="RDI16856.1"/>
    </source>
</evidence>
<gene>
    <name evidence="7" type="ORF">DFR41_11925</name>
</gene>
<dbReference type="PROSITE" id="PS50895">
    <property type="entry name" value="SURF1"/>
    <property type="match status" value="1"/>
</dbReference>
<dbReference type="CDD" id="cd06662">
    <property type="entry name" value="SURF1"/>
    <property type="match status" value="1"/>
</dbReference>
<name>A0A370F2E3_9BURK</name>